<evidence type="ECO:0000313" key="2">
    <source>
        <dbReference type="Proteomes" id="UP000655225"/>
    </source>
</evidence>
<organism evidence="1 2">
    <name type="scientific">Tetracentron sinense</name>
    <name type="common">Spur-leaf</name>
    <dbReference type="NCBI Taxonomy" id="13715"/>
    <lineage>
        <taxon>Eukaryota</taxon>
        <taxon>Viridiplantae</taxon>
        <taxon>Streptophyta</taxon>
        <taxon>Embryophyta</taxon>
        <taxon>Tracheophyta</taxon>
        <taxon>Spermatophyta</taxon>
        <taxon>Magnoliopsida</taxon>
        <taxon>Trochodendrales</taxon>
        <taxon>Trochodendraceae</taxon>
        <taxon>Tetracentron</taxon>
    </lineage>
</organism>
<dbReference type="PANTHER" id="PTHR37263">
    <property type="entry name" value="EXPRESSED PROTEIN"/>
    <property type="match status" value="1"/>
</dbReference>
<dbReference type="OrthoDB" id="1927320at2759"/>
<gene>
    <name evidence="1" type="ORF">HHK36_018201</name>
</gene>
<sequence length="249" mass="28328">MHLWPSLRIRESFKQAYLKKMEWNLHRMNREESPSTQKLLESERGVNGKGGSDSNIPGFVLLCRELLMILSCCYCCFCCGGDDAKVSPDWAHDPGFEGVFCLIRENGKKLDCNLRIKFSICGQCFVQVNIHAVYIIGQQMFVGDCGHKTDDNEDWDPHDIEERMRKVGKHVLIKKKTDPINWEHVLIKKKTDPINWEQNHADAFSPAIKKWLELQIPTVPTPSSGGGGEEDEETSWGFVSLVMGDDEEG</sequence>
<keyword evidence="2" id="KW-1185">Reference proteome</keyword>
<reference evidence="1 2" key="1">
    <citation type="submission" date="2020-04" db="EMBL/GenBank/DDBJ databases">
        <title>Plant Genome Project.</title>
        <authorList>
            <person name="Zhang R.-G."/>
        </authorList>
    </citation>
    <scope>NUCLEOTIDE SEQUENCE [LARGE SCALE GENOMIC DNA]</scope>
    <source>
        <strain evidence="1">YNK0</strain>
        <tissue evidence="1">Leaf</tissue>
    </source>
</reference>
<name>A0A834Z441_TETSI</name>
<dbReference type="Proteomes" id="UP000655225">
    <property type="component" value="Unassembled WGS sequence"/>
</dbReference>
<comment type="caution">
    <text evidence="1">The sequence shown here is derived from an EMBL/GenBank/DDBJ whole genome shotgun (WGS) entry which is preliminary data.</text>
</comment>
<dbReference type="PANTHER" id="PTHR37263:SF2">
    <property type="entry name" value="EXPRESSED PROTEIN"/>
    <property type="match status" value="1"/>
</dbReference>
<evidence type="ECO:0000313" key="1">
    <source>
        <dbReference type="EMBL" id="KAF8396577.1"/>
    </source>
</evidence>
<protein>
    <submittedName>
        <fullName evidence="1">Uncharacterized protein</fullName>
    </submittedName>
</protein>
<proteinExistence type="predicted"/>
<accession>A0A834Z441</accession>
<dbReference type="EMBL" id="JABCRI010000012">
    <property type="protein sequence ID" value="KAF8396577.1"/>
    <property type="molecule type" value="Genomic_DNA"/>
</dbReference>
<dbReference type="AlphaFoldDB" id="A0A834Z441"/>